<feature type="compositionally biased region" description="Basic residues" evidence="1">
    <location>
        <begin position="156"/>
        <end position="165"/>
    </location>
</feature>
<gene>
    <name evidence="3" type="ORF">BO99DRAFT_431162</name>
</gene>
<feature type="compositionally biased region" description="Polar residues" evidence="1">
    <location>
        <begin position="142"/>
        <end position="152"/>
    </location>
</feature>
<name>A0A2V5H9S1_ASPV1</name>
<sequence>MPDLKRTHEADVLLLYVILLNADSETVSIILTSLPINQHISTYYLSSANAFLYPSYGAINWPAVAEATGITQSAARLKWYRLKQELDLKIQAGGFDYKDMRVAEAQSDGGNDVEGSSMKVISTPVATAATIAVAGGEESQPHAKQNGQQHSQLQKEKKKKEKRPPKTFQDVESVLFSDSSSAGSDGDVDEDDWADGTRGGRRKSFVFYTGDLEEVSGETTGNLVEVLASKRRELRMMASQERVSCWSSDSSLVEVARLFYGSLGDDFAFYSDEDDRGNGGVQEGGKAGDCAATQGDGTDEVKEIVE</sequence>
<reference evidence="3 4" key="1">
    <citation type="submission" date="2018-02" db="EMBL/GenBank/DDBJ databases">
        <title>The genomes of Aspergillus section Nigri reveals drivers in fungal speciation.</title>
        <authorList>
            <consortium name="DOE Joint Genome Institute"/>
            <person name="Vesth T.C."/>
            <person name="Nybo J."/>
            <person name="Theobald S."/>
            <person name="Brandl J."/>
            <person name="Frisvad J.C."/>
            <person name="Nielsen K.F."/>
            <person name="Lyhne E.K."/>
            <person name="Kogle M.E."/>
            <person name="Kuo A."/>
            <person name="Riley R."/>
            <person name="Clum A."/>
            <person name="Nolan M."/>
            <person name="Lipzen A."/>
            <person name="Salamov A."/>
            <person name="Henrissat B."/>
            <person name="Wiebenga A."/>
            <person name="De vries R.P."/>
            <person name="Grigoriev I.V."/>
            <person name="Mortensen U.H."/>
            <person name="Andersen M.R."/>
            <person name="Baker S.E."/>
        </authorList>
    </citation>
    <scope>NUCLEOTIDE SEQUENCE [LARGE SCALE GENOMIC DNA]</scope>
    <source>
        <strain evidence="3 4">CBS 115571</strain>
    </source>
</reference>
<dbReference type="InterPro" id="IPR054505">
    <property type="entry name" value="Myb_DNA-bind_8"/>
</dbReference>
<evidence type="ECO:0000313" key="3">
    <source>
        <dbReference type="EMBL" id="PYI21099.1"/>
    </source>
</evidence>
<dbReference type="EMBL" id="KZ825120">
    <property type="protein sequence ID" value="PYI21099.1"/>
    <property type="molecule type" value="Genomic_DNA"/>
</dbReference>
<organism evidence="3 4">
    <name type="scientific">Aspergillus violaceofuscus (strain CBS 115571)</name>
    <dbReference type="NCBI Taxonomy" id="1450538"/>
    <lineage>
        <taxon>Eukaryota</taxon>
        <taxon>Fungi</taxon>
        <taxon>Dikarya</taxon>
        <taxon>Ascomycota</taxon>
        <taxon>Pezizomycotina</taxon>
        <taxon>Eurotiomycetes</taxon>
        <taxon>Eurotiomycetidae</taxon>
        <taxon>Eurotiales</taxon>
        <taxon>Aspergillaceae</taxon>
        <taxon>Aspergillus</taxon>
    </lineage>
</organism>
<evidence type="ECO:0000256" key="1">
    <source>
        <dbReference type="SAM" id="MobiDB-lite"/>
    </source>
</evidence>
<dbReference type="Pfam" id="PF22980">
    <property type="entry name" value="Myb_DNA-bind_8"/>
    <property type="match status" value="1"/>
</dbReference>
<evidence type="ECO:0000259" key="2">
    <source>
        <dbReference type="Pfam" id="PF22980"/>
    </source>
</evidence>
<dbReference type="Proteomes" id="UP000249829">
    <property type="component" value="Unassembled WGS sequence"/>
</dbReference>
<keyword evidence="4" id="KW-1185">Reference proteome</keyword>
<feature type="region of interest" description="Disordered" evidence="1">
    <location>
        <begin position="272"/>
        <end position="306"/>
    </location>
</feature>
<dbReference type="OMA" id="DYKDMRV"/>
<protein>
    <recommendedName>
        <fullName evidence="2">Myb-like DNA-binding domain-containing protein</fullName>
    </recommendedName>
</protein>
<evidence type="ECO:0000313" key="4">
    <source>
        <dbReference type="Proteomes" id="UP000249829"/>
    </source>
</evidence>
<dbReference type="AlphaFoldDB" id="A0A2V5H9S1"/>
<feature type="domain" description="Myb-like DNA-binding" evidence="2">
    <location>
        <begin position="56"/>
        <end position="86"/>
    </location>
</feature>
<accession>A0A2V5H9S1</accession>
<proteinExistence type="predicted"/>
<feature type="compositionally biased region" description="Gly residues" evidence="1">
    <location>
        <begin position="278"/>
        <end position="287"/>
    </location>
</feature>
<feature type="region of interest" description="Disordered" evidence="1">
    <location>
        <begin position="135"/>
        <end position="196"/>
    </location>
</feature>